<evidence type="ECO:0000313" key="1">
    <source>
        <dbReference type="EMBL" id="CUU40900.1"/>
    </source>
</evidence>
<dbReference type="Proteomes" id="UP000029925">
    <property type="component" value="Unassembled WGS sequence"/>
</dbReference>
<reference evidence="2 3" key="1">
    <citation type="journal article" date="2014" name="Genome Announc.">
        <title>Draft genome sequences of eight enterohepatic helicobacter species isolated from both laboratory and wild rodents.</title>
        <authorList>
            <person name="Sheh A."/>
            <person name="Shen Z."/>
            <person name="Fox J.G."/>
        </authorList>
    </citation>
    <scope>NUCLEOTIDE SEQUENCE [LARGE SCALE GENOMIC DNA]</scope>
    <source>
        <strain evidence="2 3">MIT 98-6810</strain>
    </source>
</reference>
<sequence>MDKEILLSNINRIHTTTMGLERIRKNLRIRTNNVLGYCKDKILDKHCHIYRQGKNWYCEVDNIKITINASSYSIITAHSI</sequence>
<protein>
    <submittedName>
        <fullName evidence="2">DUF3781 domain-containing protein</fullName>
    </submittedName>
</protein>
<dbReference type="InterPro" id="IPR024229">
    <property type="entry name" value="DUF3781"/>
</dbReference>
<organism evidence="1 4">
    <name type="scientific">Helicobacter typhlonius</name>
    <dbReference type="NCBI Taxonomy" id="76936"/>
    <lineage>
        <taxon>Bacteria</taxon>
        <taxon>Pseudomonadati</taxon>
        <taxon>Campylobacterota</taxon>
        <taxon>Epsilonproteobacteria</taxon>
        <taxon>Campylobacterales</taxon>
        <taxon>Helicobacteraceae</taxon>
        <taxon>Helicobacter</taxon>
    </lineage>
</organism>
<dbReference type="EMBL" id="LN907858">
    <property type="protein sequence ID" value="CUU40900.1"/>
    <property type="molecule type" value="Genomic_DNA"/>
</dbReference>
<evidence type="ECO:0000313" key="3">
    <source>
        <dbReference type="Proteomes" id="UP000029925"/>
    </source>
</evidence>
<keyword evidence="3" id="KW-1185">Reference proteome</keyword>
<gene>
    <name evidence="1" type="ORF">BN2458_PEG2017</name>
    <name evidence="2" type="ORF">LS75_003840</name>
</gene>
<dbReference type="KEGG" id="hty:BN2458_PEG2017"/>
<dbReference type="EMBL" id="JRPF02000003">
    <property type="protein sequence ID" value="TLD78892.1"/>
    <property type="molecule type" value="Genomic_DNA"/>
</dbReference>
<reference evidence="1" key="3">
    <citation type="submission" date="2015-11" db="EMBL/GenBank/DDBJ databases">
        <authorList>
            <person name="Zhang Y."/>
            <person name="Guo Z."/>
        </authorList>
    </citation>
    <scope>NUCLEOTIDE SEQUENCE</scope>
    <source>
        <strain evidence="1">1</strain>
    </source>
</reference>
<dbReference type="GeneID" id="78152234"/>
<accession>A0A0S4PZQ1</accession>
<reference evidence="4" key="2">
    <citation type="submission" date="2015-11" db="EMBL/GenBank/DDBJ databases">
        <authorList>
            <person name="Anvar S.Y."/>
        </authorList>
    </citation>
    <scope>NUCLEOTIDE SEQUENCE [LARGE SCALE GENOMIC DNA]</scope>
</reference>
<proteinExistence type="predicted"/>
<dbReference type="PATRIC" id="fig|76936.10.peg.1965"/>
<name>A0A0S4PZQ1_9HELI</name>
<dbReference type="OrthoDB" id="5325609at2"/>
<evidence type="ECO:0000313" key="4">
    <source>
        <dbReference type="Proteomes" id="UP000064525"/>
    </source>
</evidence>
<dbReference type="AlphaFoldDB" id="A0A0S4PZQ1"/>
<dbReference type="RefSeq" id="WP_081951499.1">
    <property type="nucleotide sequence ID" value="NZ_CAJTQN010000001.1"/>
</dbReference>
<evidence type="ECO:0000313" key="2">
    <source>
        <dbReference type="EMBL" id="TLD78892.1"/>
    </source>
</evidence>
<dbReference type="Pfam" id="PF12636">
    <property type="entry name" value="DUF3781"/>
    <property type="match status" value="1"/>
</dbReference>
<dbReference type="STRING" id="76936.BN2458_PEG2017"/>
<dbReference type="Proteomes" id="UP000064525">
    <property type="component" value="Chromosome I"/>
</dbReference>